<evidence type="ECO:0000259" key="5">
    <source>
        <dbReference type="PROSITE" id="PS50850"/>
    </source>
</evidence>
<dbReference type="InterPro" id="IPR050327">
    <property type="entry name" value="Proton-linked_MCT"/>
</dbReference>
<keyword evidence="1 4" id="KW-0812">Transmembrane</keyword>
<reference evidence="6 7" key="1">
    <citation type="submission" date="2018-11" db="EMBL/GenBank/DDBJ databases">
        <authorList>
            <person name="Mardanov A.V."/>
            <person name="Ravin N.V."/>
            <person name="Dedysh S.N."/>
        </authorList>
    </citation>
    <scope>NUCLEOTIDE SEQUENCE [LARGE SCALE GENOMIC DNA]</scope>
    <source>
        <strain evidence="6 7">AF10</strain>
    </source>
</reference>
<gene>
    <name evidence="6" type="ORF">GRAN_0663</name>
</gene>
<dbReference type="SUPFAM" id="SSF103473">
    <property type="entry name" value="MFS general substrate transporter"/>
    <property type="match status" value="1"/>
</dbReference>
<keyword evidence="7" id="KW-1185">Reference proteome</keyword>
<evidence type="ECO:0000313" key="6">
    <source>
        <dbReference type="EMBL" id="RXH57353.1"/>
    </source>
</evidence>
<feature type="transmembrane region" description="Helical" evidence="4">
    <location>
        <begin position="143"/>
        <end position="163"/>
    </location>
</feature>
<feature type="transmembrane region" description="Helical" evidence="4">
    <location>
        <begin position="86"/>
        <end position="104"/>
    </location>
</feature>
<comment type="caution">
    <text evidence="6">The sequence shown here is derived from an EMBL/GenBank/DDBJ whole genome shotgun (WGS) entry which is preliminary data.</text>
</comment>
<feature type="transmembrane region" description="Helical" evidence="4">
    <location>
        <begin position="283"/>
        <end position="306"/>
    </location>
</feature>
<feature type="transmembrane region" description="Helical" evidence="4">
    <location>
        <begin position="346"/>
        <end position="369"/>
    </location>
</feature>
<evidence type="ECO:0000256" key="1">
    <source>
        <dbReference type="ARBA" id="ARBA00022692"/>
    </source>
</evidence>
<protein>
    <submittedName>
        <fullName evidence="6">Major facilitator superfamily MFS_1</fullName>
    </submittedName>
</protein>
<feature type="transmembrane region" description="Helical" evidence="4">
    <location>
        <begin position="375"/>
        <end position="397"/>
    </location>
</feature>
<accession>A0A4Q0T153</accession>
<organism evidence="6 7">
    <name type="scientific">Granulicella sibirica</name>
    <dbReference type="NCBI Taxonomy" id="2479048"/>
    <lineage>
        <taxon>Bacteria</taxon>
        <taxon>Pseudomonadati</taxon>
        <taxon>Acidobacteriota</taxon>
        <taxon>Terriglobia</taxon>
        <taxon>Terriglobales</taxon>
        <taxon>Acidobacteriaceae</taxon>
        <taxon>Granulicella</taxon>
    </lineage>
</organism>
<dbReference type="Pfam" id="PF07690">
    <property type="entry name" value="MFS_1"/>
    <property type="match status" value="1"/>
</dbReference>
<feature type="transmembrane region" description="Helical" evidence="4">
    <location>
        <begin position="252"/>
        <end position="271"/>
    </location>
</feature>
<sequence>MGETIQSENKLSYSGWKVTLAAFVGVMVSFAAIIPFTFSLFLAPLQGTFGWRREAISRAFAITALTVAACSPTIGSLLDRLPPRRIILPSIIVFACGVASLSLLRGNIAQFYATYLLIGVVGNGTAQLAYSRAVLTWFEQRRGLALAVVLTGSGTGSIVMPLIAQHMITTHGWRASYSTLGVIALLGFPLTALLVRNRPVPEVIAKRGAVTVKISGVLKTRVFWLIAVPVMLAALSLNGAIAHLGALLTGRAITPASAALALSMLGVSGIIGRLITGHMLDRVFAPTVSLVVLLIATAGIVVIAYATTASMGVLGAFLLGFGSGSEADVVPYLIAKYFGRARFSTLYGLSWTAYAVGGATGPVMMGHAFDKAGTYLSSSVLLLAAPLVVAALFQLLLPAYPSLDIAMYDAGPVLEPAIENAL</sequence>
<feature type="domain" description="Major facilitator superfamily (MFS) profile" evidence="5">
    <location>
        <begin position="18"/>
        <end position="402"/>
    </location>
</feature>
<evidence type="ECO:0000313" key="7">
    <source>
        <dbReference type="Proteomes" id="UP000289437"/>
    </source>
</evidence>
<dbReference type="Proteomes" id="UP000289437">
    <property type="component" value="Unassembled WGS sequence"/>
</dbReference>
<dbReference type="AlphaFoldDB" id="A0A4Q0T153"/>
<dbReference type="InterPro" id="IPR020846">
    <property type="entry name" value="MFS_dom"/>
</dbReference>
<keyword evidence="2 4" id="KW-1133">Transmembrane helix</keyword>
<evidence type="ECO:0000256" key="3">
    <source>
        <dbReference type="ARBA" id="ARBA00023136"/>
    </source>
</evidence>
<dbReference type="PROSITE" id="PS50850">
    <property type="entry name" value="MFS"/>
    <property type="match status" value="1"/>
</dbReference>
<dbReference type="EMBL" id="RDSM01000001">
    <property type="protein sequence ID" value="RXH57353.1"/>
    <property type="molecule type" value="Genomic_DNA"/>
</dbReference>
<evidence type="ECO:0000256" key="2">
    <source>
        <dbReference type="ARBA" id="ARBA00022989"/>
    </source>
</evidence>
<evidence type="ECO:0000256" key="4">
    <source>
        <dbReference type="SAM" id="Phobius"/>
    </source>
</evidence>
<feature type="transmembrane region" description="Helical" evidence="4">
    <location>
        <begin position="55"/>
        <end position="74"/>
    </location>
</feature>
<dbReference type="InterPro" id="IPR011701">
    <property type="entry name" value="MFS"/>
</dbReference>
<dbReference type="PANTHER" id="PTHR11360">
    <property type="entry name" value="MONOCARBOXYLATE TRANSPORTER"/>
    <property type="match status" value="1"/>
</dbReference>
<dbReference type="InterPro" id="IPR036259">
    <property type="entry name" value="MFS_trans_sf"/>
</dbReference>
<reference evidence="7" key="2">
    <citation type="submission" date="2019-02" db="EMBL/GenBank/DDBJ databases">
        <title>Granulicella sibirica sp. nov., a psychrotolerant acidobacterium isolated from an organic soil layer in forested tundra, West Siberia.</title>
        <authorList>
            <person name="Oshkin I.Y."/>
            <person name="Kulichevskaya I.S."/>
            <person name="Rijpstra W.I.C."/>
            <person name="Sinninghe Damste J.S."/>
            <person name="Rakitin A.L."/>
            <person name="Ravin N.V."/>
            <person name="Dedysh S.N."/>
        </authorList>
    </citation>
    <scope>NUCLEOTIDE SEQUENCE [LARGE SCALE GENOMIC DNA]</scope>
    <source>
        <strain evidence="7">AF10</strain>
    </source>
</reference>
<dbReference type="GO" id="GO:0022857">
    <property type="term" value="F:transmembrane transporter activity"/>
    <property type="evidence" value="ECO:0007669"/>
    <property type="project" value="InterPro"/>
</dbReference>
<name>A0A4Q0T153_9BACT</name>
<feature type="transmembrane region" description="Helical" evidence="4">
    <location>
        <begin position="110"/>
        <end position="131"/>
    </location>
</feature>
<feature type="transmembrane region" description="Helical" evidence="4">
    <location>
        <begin position="20"/>
        <end position="43"/>
    </location>
</feature>
<feature type="transmembrane region" description="Helical" evidence="4">
    <location>
        <begin position="175"/>
        <end position="195"/>
    </location>
</feature>
<dbReference type="Gene3D" id="1.20.1250.20">
    <property type="entry name" value="MFS general substrate transporter like domains"/>
    <property type="match status" value="2"/>
</dbReference>
<proteinExistence type="predicted"/>
<feature type="transmembrane region" description="Helical" evidence="4">
    <location>
        <begin position="222"/>
        <end position="246"/>
    </location>
</feature>
<keyword evidence="3 4" id="KW-0472">Membrane</keyword>